<gene>
    <name evidence="13" type="primary">MYO1_2</name>
    <name evidence="13" type="ORF">HK105_206098</name>
</gene>
<dbReference type="CDD" id="cd01377">
    <property type="entry name" value="MYSc_class_II"/>
    <property type="match status" value="1"/>
</dbReference>
<dbReference type="InterPro" id="IPR000048">
    <property type="entry name" value="IQ_motif_EF-hand-BS"/>
</dbReference>
<dbReference type="InterPro" id="IPR002928">
    <property type="entry name" value="Myosin_tail"/>
</dbReference>
<dbReference type="InterPro" id="IPR027417">
    <property type="entry name" value="P-loop_NTPase"/>
</dbReference>
<keyword evidence="5 8" id="KW-0518">Myosin</keyword>
<dbReference type="Gene3D" id="1.20.120.720">
    <property type="entry name" value="Myosin VI head, motor domain, U50 subdomain"/>
    <property type="match status" value="1"/>
</dbReference>
<evidence type="ECO:0000256" key="7">
    <source>
        <dbReference type="ARBA" id="ARBA00023203"/>
    </source>
</evidence>
<evidence type="ECO:0000313" key="13">
    <source>
        <dbReference type="EMBL" id="KAL2914326.1"/>
    </source>
</evidence>
<dbReference type="PROSITE" id="PS50096">
    <property type="entry name" value="IQ"/>
    <property type="match status" value="1"/>
</dbReference>
<dbReference type="Gene3D" id="2.30.30.360">
    <property type="entry name" value="Myosin S1 fragment, N-terminal"/>
    <property type="match status" value="1"/>
</dbReference>
<organism evidence="13 14">
    <name type="scientific">Polyrhizophydium stewartii</name>
    <dbReference type="NCBI Taxonomy" id="2732419"/>
    <lineage>
        <taxon>Eukaryota</taxon>
        <taxon>Fungi</taxon>
        <taxon>Fungi incertae sedis</taxon>
        <taxon>Chytridiomycota</taxon>
        <taxon>Chytridiomycota incertae sedis</taxon>
        <taxon>Chytridiomycetes</taxon>
        <taxon>Rhizophydiales</taxon>
        <taxon>Rhizophydiales incertae sedis</taxon>
        <taxon>Polyrhizophydium</taxon>
    </lineage>
</organism>
<dbReference type="PANTHER" id="PTHR13140:SF857">
    <property type="entry name" value="MYOSIN-11"/>
    <property type="match status" value="1"/>
</dbReference>
<dbReference type="SUPFAM" id="SSF90257">
    <property type="entry name" value="Myosin rod fragments"/>
    <property type="match status" value="8"/>
</dbReference>
<feature type="region of interest" description="Disordered" evidence="10">
    <location>
        <begin position="1213"/>
        <end position="1235"/>
    </location>
</feature>
<dbReference type="InterPro" id="IPR036961">
    <property type="entry name" value="Kinesin_motor_dom_sf"/>
</dbReference>
<dbReference type="Gene3D" id="1.20.5.4820">
    <property type="match status" value="1"/>
</dbReference>
<evidence type="ECO:0000259" key="11">
    <source>
        <dbReference type="PROSITE" id="PS51456"/>
    </source>
</evidence>
<reference evidence="13 14" key="1">
    <citation type="submission" date="2023-09" db="EMBL/GenBank/DDBJ databases">
        <title>Pangenome analysis of Batrachochytrium dendrobatidis and related Chytrids.</title>
        <authorList>
            <person name="Yacoub M.N."/>
            <person name="Stajich J.E."/>
            <person name="James T.Y."/>
        </authorList>
    </citation>
    <scope>NUCLEOTIDE SEQUENCE [LARGE SCALE GENOMIC DNA]</scope>
    <source>
        <strain evidence="13 14">JEL0888</strain>
    </source>
</reference>
<dbReference type="Gene3D" id="3.40.850.10">
    <property type="entry name" value="Kinesin motor domain"/>
    <property type="match status" value="1"/>
</dbReference>
<feature type="compositionally biased region" description="Basic and acidic residues" evidence="10">
    <location>
        <begin position="1279"/>
        <end position="1311"/>
    </location>
</feature>
<dbReference type="EMBL" id="JADGIZ020000034">
    <property type="protein sequence ID" value="KAL2914326.1"/>
    <property type="molecule type" value="Genomic_DNA"/>
</dbReference>
<dbReference type="InterPro" id="IPR004009">
    <property type="entry name" value="SH3_Myosin"/>
</dbReference>
<dbReference type="PRINTS" id="PR00193">
    <property type="entry name" value="MYOSINHEAVY"/>
</dbReference>
<dbReference type="Pfam" id="PF00612">
    <property type="entry name" value="IQ"/>
    <property type="match status" value="1"/>
</dbReference>
<evidence type="ECO:0000256" key="6">
    <source>
        <dbReference type="ARBA" id="ARBA00023175"/>
    </source>
</evidence>
<evidence type="ECO:0000256" key="10">
    <source>
        <dbReference type="SAM" id="MobiDB-lite"/>
    </source>
</evidence>
<dbReference type="PROSITE" id="PS51456">
    <property type="entry name" value="MYOSIN_MOTOR"/>
    <property type="match status" value="1"/>
</dbReference>
<dbReference type="SMART" id="SM00242">
    <property type="entry name" value="MYSc"/>
    <property type="match status" value="1"/>
</dbReference>
<evidence type="ECO:0000256" key="2">
    <source>
        <dbReference type="ARBA" id="ARBA00022741"/>
    </source>
</evidence>
<dbReference type="SMART" id="SM00015">
    <property type="entry name" value="IQ"/>
    <property type="match status" value="1"/>
</dbReference>
<proteinExistence type="inferred from homology"/>
<feature type="binding site" evidence="8">
    <location>
        <begin position="170"/>
        <end position="177"/>
    </location>
    <ligand>
        <name>ATP</name>
        <dbReference type="ChEBI" id="CHEBI:30616"/>
    </ligand>
</feature>
<keyword evidence="6 8" id="KW-0505">Motor protein</keyword>
<dbReference type="Gene3D" id="1.10.10.820">
    <property type="match status" value="1"/>
</dbReference>
<keyword evidence="4 9" id="KW-0175">Coiled coil</keyword>
<feature type="compositionally biased region" description="Basic and acidic residues" evidence="10">
    <location>
        <begin position="1639"/>
        <end position="1652"/>
    </location>
</feature>
<dbReference type="InterPro" id="IPR001609">
    <property type="entry name" value="Myosin_head_motor_dom-like"/>
</dbReference>
<sequence length="2303" mass="264415">MASQFLERVKQNIVGDAMAQAQWAEKKWVWVVDKDEGYVQASIVRENGDEVEVMLTDDSKRVVSINDTEKMNPPKFDKVEDMADLTHLNEASVIHNLRLRYFSNLIYTYSGLFCVTVNPYKRLPIYTDEVIKAYKGKKRAEMPPHVYSIADCAYYDMMNNKENQSILITGESGAGKTENTKKVIQYLAAAASVGGPKNLGKLEQQILQANPILESFGNAQTIRNNNSSRFGKFIRIEFSATGHISGGNIDKYLLEKSRVTHQTPKERNYHIFYQFIKGASAEIKQKLLIDGSLSDYRFTKNSNKNIDGVDDAADFKTLKESFMTMGIGEEDQLSLLRVIAAVLHLGNITLESDREGNAGFTASAPAVAEKLCHVMGIPVAEFSRSLLKPRIKAGRDWVTQARNVEQVYYSIEALARSLYERMFSQLVDRINSTLYTPAQKATFIGVLDIAGFEIFEVNTFEQLCINYTNERLQQFFNHHMFILEQEEYKRENIDWKFIDFGLDLQPTIDLIEKTSPIGILSLLDEECVMPKATDKTFIDKLNGLWKGKSAKYEVPRFNMGFILQHYAGKVEYSVTGWLDKNKDPLNDNVTRLLANSSEKYIAELFSDSLGEGDDAAASKPRVTKKGSFRTVAQRHKEGLQSLMSQLYSTQPHFVRCIIPNEEKKPGKLDVKLVLDQLRCNGVLEGIRICRAGFPNRVVFQDFRTRYELLAPGVIPKGFMDGRKAAQLILEHLNLDKNQYRIGSSKVFFRAGVLADLENQRDVQLSKIVVRIQAHVRGYLARKVYKRRIDQLRAIKIIQKNARIYVTLREWSWWRLYTKVKPLLNVSRTDEELKKREELAKEWEEKARKEAEEKAKIEAARLALELEKKRIEELLIQEQNAAVNQAEILARTQKREVDLNDRLKEILAEIEEKDALNESLGTVKKKLELELKELKEKVVTGEVAFDRLDKEKQHREARLKEVEEELRLESERVTKLETDKKSVETQLAELQHALESAGDSQAELLKSKTKLQASLAEVEQRLEQETDEKQRLDQRRAALEQELARAKEALADLERAKAELEQLLKKRDSEIAALGERLAAETAEKDSIDKARRELQLRLNSLTEELETEKSERDKITKLKKKAESEMEQLHQIMQEKGTEENKQVEIRRLREQELTDARNQLAATQAELEETRKRNQIAVEKLNTEIESVRQDLANLTRAKAAADAQLAEVREELEKSEENRGRVEKAKRQAESELEATRFGVAELQNALAEVKAQKETADKQVAVLSARLEESEGNASRLDREKQSLQRQADALREEVEDENKKRQALESQKKKLATEIADMQARLEEEYALKSELQKKLTSKTGEFDALKERYNKDVSTRTAELEEAKRKVEKDLADMQARLEDSERVSGNLDKTRARLVAEIEDLKLEIDREHNTARNAERLMKQVESQLSAANMNLESERRQRDLAESNARKLQSTIDALQLAVEEKTNQIASVQKSKNELESELKALINEIGDGGKNIHELEKAKRRLEARIDELTAQIEDEEAARRRAEEAKSQLEIQFSDYRKKAEGDLVLKEGLVEETRRMLMKEVNSLGEQLDEANKQKGDLLKAKKRLEEQVDDLNSRAENSAKGQSDLQKLKAKNEAVLRELQARLEEEERNRRNFEELSQRHEKKANALQSEIERLETQVDGLERTKKQLEKKVEELDSELNGEESKQSLVDAKRKLLADNQRLQEALEEAQEERAQWEASKAAGANEASQLRSAAYLEYEEKISKLEESRRALLAAQRLASQELEDKTAALATAEKHKKQLQGEIDEIKQRLESEILAKSDESASRRKLAAEVKDLQLRLDAETAKASELADAVALFRLKADQALEKLEAAELGRVKAEKGETTYKQQVKELEDSLNAAIKERRAGEDRVKSLEEQIIDLQEKLEENGHELADLQVAKRRVQEELAQVVERHKLDTVEREGLEDMARKKYQKEVKQLMADLETEKAASIQLKETVRDLEMEVETMTTKLDAELRGTATWKKEKEKLDARVEDLTRAYTEATRLEEDARGQLSALSAQLREARSNLEESDLQRAQLEKAKRSLEARVEELDREFNTTTRARADMQRSVLQLDQQTSELRDMLEEFQEKARTAEERARRAETHTQSLQVDLTKERDLNIELEKAKLALEKTVKEVNSRIFDLETMALSRDSTTAKRLDARVDELMAQLEAEQREKSEAVKAARKSERVIRELQFQLGERDKQKARFDEEQEKLEQKIKKMRAQIEELETSESSLQLAKRRAEREAMDFRERAAKFEKEVEKLKGRMDRGVFTQ</sequence>
<keyword evidence="7 8" id="KW-0009">Actin-binding</keyword>
<dbReference type="Pfam" id="PF01576">
    <property type="entry name" value="Myosin_tail_1"/>
    <property type="match status" value="2"/>
</dbReference>
<feature type="compositionally biased region" description="Basic and acidic residues" evidence="10">
    <location>
        <begin position="1213"/>
        <end position="1232"/>
    </location>
</feature>
<protein>
    <submittedName>
        <fullName evidence="13">Class II myosin</fullName>
    </submittedName>
</protein>
<evidence type="ECO:0000256" key="1">
    <source>
        <dbReference type="ARBA" id="ARBA00008314"/>
    </source>
</evidence>
<feature type="domain" description="Myosin N-terminal SH3-like" evidence="12">
    <location>
        <begin position="24"/>
        <end position="73"/>
    </location>
</feature>
<name>A0ABR4N4D4_9FUNG</name>
<dbReference type="Proteomes" id="UP001527925">
    <property type="component" value="Unassembled WGS sequence"/>
</dbReference>
<feature type="region of interest" description="Disordered" evidence="10">
    <location>
        <begin position="1639"/>
        <end position="1660"/>
    </location>
</feature>
<keyword evidence="14" id="KW-1185">Reference proteome</keyword>
<feature type="region of interest" description="Disordered" evidence="10">
    <location>
        <begin position="1270"/>
        <end position="1311"/>
    </location>
</feature>
<comment type="caution">
    <text evidence="13">The sequence shown here is derived from an EMBL/GenBank/DDBJ whole genome shotgun (WGS) entry which is preliminary data.</text>
</comment>
<dbReference type="Pfam" id="PF02736">
    <property type="entry name" value="Myosin_N"/>
    <property type="match status" value="1"/>
</dbReference>
<dbReference type="PANTHER" id="PTHR13140">
    <property type="entry name" value="MYOSIN"/>
    <property type="match status" value="1"/>
</dbReference>
<evidence type="ECO:0000313" key="14">
    <source>
        <dbReference type="Proteomes" id="UP001527925"/>
    </source>
</evidence>
<comment type="similarity">
    <text evidence="1 8">Belongs to the TRAFAC class myosin-kinesin ATPase superfamily. Myosin family.</text>
</comment>
<evidence type="ECO:0000256" key="3">
    <source>
        <dbReference type="ARBA" id="ARBA00022840"/>
    </source>
</evidence>
<accession>A0ABR4N4D4</accession>
<evidence type="ECO:0000256" key="8">
    <source>
        <dbReference type="PROSITE-ProRule" id="PRU00782"/>
    </source>
</evidence>
<dbReference type="SUPFAM" id="SSF52540">
    <property type="entry name" value="P-loop containing nucleoside triphosphate hydrolases"/>
    <property type="match status" value="1"/>
</dbReference>
<feature type="domain" description="Myosin motor" evidence="11">
    <location>
        <begin position="77"/>
        <end position="761"/>
    </location>
</feature>
<dbReference type="Gene3D" id="1.20.58.530">
    <property type="match status" value="1"/>
</dbReference>
<feature type="coiled-coil region" evidence="9">
    <location>
        <begin position="1874"/>
        <end position="2295"/>
    </location>
</feature>
<dbReference type="PROSITE" id="PS51844">
    <property type="entry name" value="SH3_LIKE"/>
    <property type="match status" value="1"/>
</dbReference>
<evidence type="ECO:0000256" key="9">
    <source>
        <dbReference type="SAM" id="Coils"/>
    </source>
</evidence>
<keyword evidence="3 8" id="KW-0067">ATP-binding</keyword>
<dbReference type="Pfam" id="PF00063">
    <property type="entry name" value="Myosin_head"/>
    <property type="match status" value="1"/>
</dbReference>
<dbReference type="InterPro" id="IPR008989">
    <property type="entry name" value="Myosin_S1_N"/>
</dbReference>
<dbReference type="Gene3D" id="1.20.5.340">
    <property type="match status" value="6"/>
</dbReference>
<evidence type="ECO:0000256" key="4">
    <source>
        <dbReference type="ARBA" id="ARBA00023054"/>
    </source>
</evidence>
<feature type="region of interest" description="Actin-binding" evidence="8">
    <location>
        <begin position="639"/>
        <end position="661"/>
    </location>
</feature>
<evidence type="ECO:0000259" key="12">
    <source>
        <dbReference type="PROSITE" id="PS51844"/>
    </source>
</evidence>
<keyword evidence="2 8" id="KW-0547">Nucleotide-binding</keyword>
<evidence type="ECO:0000256" key="5">
    <source>
        <dbReference type="ARBA" id="ARBA00023123"/>
    </source>
</evidence>